<keyword evidence="2" id="KW-1185">Reference proteome</keyword>
<dbReference type="STRING" id="1884432.SAMN05518683_109109"/>
<proteinExistence type="predicted"/>
<organism evidence="1 2">
    <name type="scientific">Salibacterium halotolerans</name>
    <dbReference type="NCBI Taxonomy" id="1884432"/>
    <lineage>
        <taxon>Bacteria</taxon>
        <taxon>Bacillati</taxon>
        <taxon>Bacillota</taxon>
        <taxon>Bacilli</taxon>
        <taxon>Bacillales</taxon>
        <taxon>Bacillaceae</taxon>
    </lineage>
</organism>
<evidence type="ECO:0000313" key="1">
    <source>
        <dbReference type="EMBL" id="SFP74676.1"/>
    </source>
</evidence>
<evidence type="ECO:0000313" key="2">
    <source>
        <dbReference type="Proteomes" id="UP000198892"/>
    </source>
</evidence>
<gene>
    <name evidence="1" type="ORF">SAMN05518683_109109</name>
</gene>
<dbReference type="Proteomes" id="UP000198892">
    <property type="component" value="Unassembled WGS sequence"/>
</dbReference>
<name>A0A1I5SWR7_9BACI</name>
<dbReference type="EMBL" id="FOXD01000009">
    <property type="protein sequence ID" value="SFP74676.1"/>
    <property type="molecule type" value="Genomic_DNA"/>
</dbReference>
<sequence>MNARIPKSKKHLPAGIKHYPDEKSCPIAGSFFMSAGRALVGYVHPAVDTAYAANGLVFTEPHRTVTIASRLQIPIFSTKNFEENNVLVRFGCKKAIPFNPCYTGIICTQKRNHTAFFTFLHVCLHNLYISTMCS</sequence>
<protein>
    <submittedName>
        <fullName evidence="1">Uncharacterized protein</fullName>
    </submittedName>
</protein>
<dbReference type="AlphaFoldDB" id="A0A1I5SWR7"/>
<reference evidence="2" key="1">
    <citation type="submission" date="2016-10" db="EMBL/GenBank/DDBJ databases">
        <authorList>
            <person name="Varghese N."/>
            <person name="Submissions S."/>
        </authorList>
    </citation>
    <scope>NUCLEOTIDE SEQUENCE [LARGE SCALE GENOMIC DNA]</scope>
    <source>
        <strain evidence="2">S7</strain>
    </source>
</reference>
<accession>A0A1I5SWR7</accession>